<organism evidence="2 3">
    <name type="scientific">Arctia plantaginis</name>
    <name type="common">Wood tiger moth</name>
    <name type="synonym">Phalaena plantaginis</name>
    <dbReference type="NCBI Taxonomy" id="874455"/>
    <lineage>
        <taxon>Eukaryota</taxon>
        <taxon>Metazoa</taxon>
        <taxon>Ecdysozoa</taxon>
        <taxon>Arthropoda</taxon>
        <taxon>Hexapoda</taxon>
        <taxon>Insecta</taxon>
        <taxon>Pterygota</taxon>
        <taxon>Neoptera</taxon>
        <taxon>Endopterygota</taxon>
        <taxon>Lepidoptera</taxon>
        <taxon>Glossata</taxon>
        <taxon>Ditrysia</taxon>
        <taxon>Noctuoidea</taxon>
        <taxon>Erebidae</taxon>
        <taxon>Arctiinae</taxon>
        <taxon>Arctia</taxon>
    </lineage>
</organism>
<evidence type="ECO:0000256" key="1">
    <source>
        <dbReference type="SAM" id="MobiDB-lite"/>
    </source>
</evidence>
<evidence type="ECO:0000313" key="2">
    <source>
        <dbReference type="EMBL" id="CAB3229170.1"/>
    </source>
</evidence>
<evidence type="ECO:0000313" key="3">
    <source>
        <dbReference type="Proteomes" id="UP000494106"/>
    </source>
</evidence>
<feature type="compositionally biased region" description="Basic and acidic residues" evidence="1">
    <location>
        <begin position="18"/>
        <end position="30"/>
    </location>
</feature>
<comment type="caution">
    <text evidence="2">The sequence shown here is derived from an EMBL/GenBank/DDBJ whole genome shotgun (WGS) entry which is preliminary data.</text>
</comment>
<feature type="region of interest" description="Disordered" evidence="1">
    <location>
        <begin position="1"/>
        <end position="35"/>
    </location>
</feature>
<name>A0A8S0Z9M1_ARCPL</name>
<feature type="non-terminal residue" evidence="2">
    <location>
        <position position="1"/>
    </location>
</feature>
<keyword evidence="3" id="KW-1185">Reference proteome</keyword>
<reference evidence="2 3" key="1">
    <citation type="submission" date="2020-04" db="EMBL/GenBank/DDBJ databases">
        <authorList>
            <person name="Wallbank WR R."/>
            <person name="Pardo Diaz C."/>
            <person name="Kozak K."/>
            <person name="Martin S."/>
            <person name="Jiggins C."/>
            <person name="Moest M."/>
            <person name="Warren A I."/>
            <person name="Byers J.R.P. K."/>
            <person name="Montejo-Kovacevich G."/>
            <person name="Yen C E."/>
        </authorList>
    </citation>
    <scope>NUCLEOTIDE SEQUENCE [LARGE SCALE GENOMIC DNA]</scope>
</reference>
<dbReference type="EMBL" id="CADEBC010000362">
    <property type="protein sequence ID" value="CAB3229170.1"/>
    <property type="molecule type" value="Genomic_DNA"/>
</dbReference>
<proteinExistence type="predicted"/>
<gene>
    <name evidence="2" type="ORF">APLA_LOCUS3842</name>
</gene>
<accession>A0A8S0Z9M1</accession>
<sequence length="48" mass="5162">RKTPLAGGHSPDPATTRPLRDGVKTRERNVSSRPPALAVTTTCVCARY</sequence>
<dbReference type="Proteomes" id="UP000494106">
    <property type="component" value="Unassembled WGS sequence"/>
</dbReference>
<protein>
    <submittedName>
        <fullName evidence="2">Uncharacterized protein</fullName>
    </submittedName>
</protein>
<dbReference type="AlphaFoldDB" id="A0A8S0Z9M1"/>